<dbReference type="Gene3D" id="3.30.450.20">
    <property type="entry name" value="PAS domain"/>
    <property type="match status" value="3"/>
</dbReference>
<dbReference type="GO" id="GO:0016301">
    <property type="term" value="F:kinase activity"/>
    <property type="evidence" value="ECO:0007669"/>
    <property type="project" value="UniProtKB-KW"/>
</dbReference>
<evidence type="ECO:0000256" key="14">
    <source>
        <dbReference type="ARBA" id="ARBA00029447"/>
    </source>
</evidence>
<sequence length="778" mass="81989">MRQAGITTILAASVAVTILAGVAALVLYASGSSFTMIETVQQNALTQAAAISAQSAEIYLKGTASVAESLAGQDAIRAAFDGDTARGQERLRNTVAAYKDYYSFFLFDTAGTIVAGSTSDGKDLTGGERKERDYVKAILAGQDLVFSKSVFKATTGNELIYVVAKAVRDANGKLLGGVAACPLWDRFTSAVVDPVRFGKRGYGFILDADGHVIAHPVDKSLLLKDLSQETFIQKALAQGNGSFPYVWKGEPKTMSVVRIPATGWLVCMSYFTDEMTVMAGAQRLWLILVGLGVAALVVAVIILINRRLVLGPLMALSDFTRQVGSGNFNASLTGSFRAELAVFAGLLRQMVGELKAKLGFAQGVLNGIPSPCGIVGPDFNMSWVNQEICDLLEKPHARTTAIGQRSGSFYNNDANRQTLSDRAIQERQPLTAEIDYSTPSGQKLRVAVRTTPFFDLDGNLLGSISFWTDLTQIHEQKRLIEEQNAVIAETAASASAVADRVSAASEELSAQIEQSSRGAEEQNSRVQETATAVEEMNATILEVARNAAATATQANLARDKARQGAGLVAEVEAAVGSIRDEAVALTGNMQTLGQQAQGIGAILDVISDIADQTNLLALNAAIEAARAGEAGRGFAVVADEVRKLAEKTMNATKEVGQAITGIQQGTADAVTRVERAVTRVGTASELAARSGTSLSEIVAVVETAGDQVRAIAAAAEQQSATSEEINRSVESISSIASETAQAMHQSAQAVSDLARQANDLNSLMSQLQDGAATPKALG</sequence>
<dbReference type="Pfam" id="PF13426">
    <property type="entry name" value="PAS_9"/>
    <property type="match status" value="1"/>
</dbReference>
<feature type="domain" description="PAC" evidence="18">
    <location>
        <begin position="430"/>
        <end position="482"/>
    </location>
</feature>
<keyword evidence="2" id="KW-1003">Cell membrane</keyword>
<comment type="subcellular location">
    <subcellularLocation>
        <location evidence="1">Cell membrane</location>
        <topology evidence="1">Multi-pass membrane protein</topology>
    </subcellularLocation>
</comment>
<evidence type="ECO:0000256" key="7">
    <source>
        <dbReference type="ARBA" id="ARBA00022741"/>
    </source>
</evidence>
<dbReference type="GO" id="GO:0000160">
    <property type="term" value="P:phosphorelay signal transduction system"/>
    <property type="evidence" value="ECO:0007669"/>
    <property type="project" value="UniProtKB-KW"/>
</dbReference>
<keyword evidence="8" id="KW-0418">Kinase</keyword>
<dbReference type="CDD" id="cd12912">
    <property type="entry name" value="PDC2_MCP_like"/>
    <property type="match status" value="1"/>
</dbReference>
<dbReference type="SMART" id="SM00283">
    <property type="entry name" value="MA"/>
    <property type="match status" value="1"/>
</dbReference>
<evidence type="ECO:0000256" key="1">
    <source>
        <dbReference type="ARBA" id="ARBA00004651"/>
    </source>
</evidence>
<dbReference type="InterPro" id="IPR000700">
    <property type="entry name" value="PAS-assoc_C"/>
</dbReference>
<name>A0A7C9ILT7_9BACT</name>
<dbReference type="SUPFAM" id="SSF103190">
    <property type="entry name" value="Sensory domain-like"/>
    <property type="match status" value="1"/>
</dbReference>
<evidence type="ECO:0000256" key="10">
    <source>
        <dbReference type="ARBA" id="ARBA00022989"/>
    </source>
</evidence>
<protein>
    <submittedName>
        <fullName evidence="20">PAS domain-containing protein</fullName>
    </submittedName>
</protein>
<dbReference type="SUPFAM" id="SSF55785">
    <property type="entry name" value="PYP-like sensor domain (PAS domain)"/>
    <property type="match status" value="1"/>
</dbReference>
<dbReference type="GO" id="GO:0006935">
    <property type="term" value="P:chemotaxis"/>
    <property type="evidence" value="ECO:0007669"/>
    <property type="project" value="UniProtKB-KW"/>
</dbReference>
<keyword evidence="3" id="KW-0145">Chemotaxis</keyword>
<comment type="similarity">
    <text evidence="14">Belongs to the methyl-accepting chemotaxis (MCP) protein family.</text>
</comment>
<dbReference type="PANTHER" id="PTHR32089">
    <property type="entry name" value="METHYL-ACCEPTING CHEMOTAXIS PROTEIN MCPB"/>
    <property type="match status" value="1"/>
</dbReference>
<dbReference type="SUPFAM" id="SSF58104">
    <property type="entry name" value="Methyl-accepting chemotaxis protein (MCP) signaling domain"/>
    <property type="match status" value="1"/>
</dbReference>
<dbReference type="PROSITE" id="PS50111">
    <property type="entry name" value="CHEMOTAXIS_TRANSDUC_2"/>
    <property type="match status" value="1"/>
</dbReference>
<evidence type="ECO:0000256" key="9">
    <source>
        <dbReference type="ARBA" id="ARBA00022840"/>
    </source>
</evidence>
<dbReference type="InterPro" id="IPR029151">
    <property type="entry name" value="Sensor-like_sf"/>
</dbReference>
<evidence type="ECO:0000256" key="16">
    <source>
        <dbReference type="SAM" id="Phobius"/>
    </source>
</evidence>
<dbReference type="PROSITE" id="PS50113">
    <property type="entry name" value="PAC"/>
    <property type="match status" value="1"/>
</dbReference>
<evidence type="ECO:0000256" key="2">
    <source>
        <dbReference type="ARBA" id="ARBA00022475"/>
    </source>
</evidence>
<keyword evidence="11" id="KW-0902">Two-component regulatory system</keyword>
<dbReference type="GO" id="GO:0005524">
    <property type="term" value="F:ATP binding"/>
    <property type="evidence" value="ECO:0007669"/>
    <property type="project" value="UniProtKB-KW"/>
</dbReference>
<dbReference type="InterPro" id="IPR003660">
    <property type="entry name" value="HAMP_dom"/>
</dbReference>
<dbReference type="Gene3D" id="6.10.340.10">
    <property type="match status" value="1"/>
</dbReference>
<evidence type="ECO:0000256" key="5">
    <source>
        <dbReference type="ARBA" id="ARBA00022679"/>
    </source>
</evidence>
<dbReference type="InterPro" id="IPR000014">
    <property type="entry name" value="PAS"/>
</dbReference>
<feature type="transmembrane region" description="Helical" evidence="16">
    <location>
        <begin position="6"/>
        <end position="28"/>
    </location>
</feature>
<reference evidence="20 21" key="1">
    <citation type="submission" date="2020-01" db="EMBL/GenBank/DDBJ databases">
        <title>Genome sequence of Desulfovibrio aerotolerans DSM 16695(T).</title>
        <authorList>
            <person name="Karnachuk O."/>
            <person name="Avakyan M."/>
            <person name="Mardanov A."/>
            <person name="Kadnikov V."/>
            <person name="Ravin N."/>
        </authorList>
    </citation>
    <scope>NUCLEOTIDE SEQUENCE [LARGE SCALE GENOMIC DNA]</scope>
    <source>
        <strain evidence="20 21">DSM 16695</strain>
    </source>
</reference>
<evidence type="ECO:0000256" key="11">
    <source>
        <dbReference type="ARBA" id="ARBA00023012"/>
    </source>
</evidence>
<gene>
    <name evidence="20" type="ORF">GTA51_02755</name>
</gene>
<evidence type="ECO:0000256" key="3">
    <source>
        <dbReference type="ARBA" id="ARBA00022500"/>
    </source>
</evidence>
<evidence type="ECO:0000256" key="4">
    <source>
        <dbReference type="ARBA" id="ARBA00022553"/>
    </source>
</evidence>
<keyword evidence="4" id="KW-0597">Phosphoprotein</keyword>
<evidence type="ECO:0000259" key="18">
    <source>
        <dbReference type="PROSITE" id="PS50113"/>
    </source>
</evidence>
<keyword evidence="21" id="KW-1185">Reference proteome</keyword>
<dbReference type="InterPro" id="IPR004089">
    <property type="entry name" value="MCPsignal_dom"/>
</dbReference>
<dbReference type="FunFam" id="1.10.287.950:FF:000001">
    <property type="entry name" value="Methyl-accepting chemotaxis sensory transducer"/>
    <property type="match status" value="1"/>
</dbReference>
<organism evidence="20 21">
    <name type="scientific">Solidesulfovibrio aerotolerans</name>
    <dbReference type="NCBI Taxonomy" id="295255"/>
    <lineage>
        <taxon>Bacteria</taxon>
        <taxon>Pseudomonadati</taxon>
        <taxon>Thermodesulfobacteriota</taxon>
        <taxon>Desulfovibrionia</taxon>
        <taxon>Desulfovibrionales</taxon>
        <taxon>Desulfovibrionaceae</taxon>
        <taxon>Solidesulfovibrio</taxon>
    </lineage>
</organism>
<dbReference type="RefSeq" id="WP_160958472.1">
    <property type="nucleotide sequence ID" value="NZ_WVUD01000002.1"/>
</dbReference>
<feature type="transmembrane region" description="Helical" evidence="16">
    <location>
        <begin position="284"/>
        <end position="304"/>
    </location>
</feature>
<dbReference type="Pfam" id="PF00015">
    <property type="entry name" value="MCPsignal"/>
    <property type="match status" value="1"/>
</dbReference>
<keyword evidence="7" id="KW-0547">Nucleotide-binding</keyword>
<feature type="domain" description="HAMP" evidence="19">
    <location>
        <begin position="307"/>
        <end position="359"/>
    </location>
</feature>
<proteinExistence type="inferred from homology"/>
<comment type="caution">
    <text evidence="20">The sequence shown here is derived from an EMBL/GenBank/DDBJ whole genome shotgun (WGS) entry which is preliminary data.</text>
</comment>
<dbReference type="InterPro" id="IPR033479">
    <property type="entry name" value="dCache_1"/>
</dbReference>
<dbReference type="CDD" id="cd11386">
    <property type="entry name" value="MCP_signal"/>
    <property type="match status" value="1"/>
</dbReference>
<dbReference type="PANTHER" id="PTHR32089:SF112">
    <property type="entry name" value="LYSOZYME-LIKE PROTEIN-RELATED"/>
    <property type="match status" value="1"/>
</dbReference>
<dbReference type="CDD" id="cd12914">
    <property type="entry name" value="PDC1_DGC_like"/>
    <property type="match status" value="1"/>
</dbReference>
<dbReference type="Pfam" id="PF02743">
    <property type="entry name" value="dCache_1"/>
    <property type="match status" value="1"/>
</dbReference>
<accession>A0A7C9ILT7</accession>
<dbReference type="GO" id="GO:0005886">
    <property type="term" value="C:plasma membrane"/>
    <property type="evidence" value="ECO:0007669"/>
    <property type="project" value="UniProtKB-SubCell"/>
</dbReference>
<evidence type="ECO:0000256" key="15">
    <source>
        <dbReference type="PROSITE-ProRule" id="PRU00284"/>
    </source>
</evidence>
<dbReference type="AlphaFoldDB" id="A0A7C9ILT7"/>
<keyword evidence="13 15" id="KW-0807">Transducer</keyword>
<dbReference type="OrthoDB" id="9816383at2"/>
<dbReference type="Proteomes" id="UP000482487">
    <property type="component" value="Unassembled WGS sequence"/>
</dbReference>
<evidence type="ECO:0000313" key="21">
    <source>
        <dbReference type="Proteomes" id="UP000482487"/>
    </source>
</evidence>
<evidence type="ECO:0000256" key="8">
    <source>
        <dbReference type="ARBA" id="ARBA00022777"/>
    </source>
</evidence>
<evidence type="ECO:0000256" key="6">
    <source>
        <dbReference type="ARBA" id="ARBA00022692"/>
    </source>
</evidence>
<keyword evidence="9" id="KW-0067">ATP-binding</keyword>
<feature type="domain" description="Methyl-accepting transducer" evidence="17">
    <location>
        <begin position="497"/>
        <end position="733"/>
    </location>
</feature>
<dbReference type="Gene3D" id="1.10.287.950">
    <property type="entry name" value="Methyl-accepting chemotaxis protein"/>
    <property type="match status" value="1"/>
</dbReference>
<evidence type="ECO:0000259" key="19">
    <source>
        <dbReference type="PROSITE" id="PS50885"/>
    </source>
</evidence>
<dbReference type="EMBL" id="WVUD01000002">
    <property type="protein sequence ID" value="MYL82059.1"/>
    <property type="molecule type" value="Genomic_DNA"/>
</dbReference>
<keyword evidence="5" id="KW-0808">Transferase</keyword>
<keyword evidence="6 16" id="KW-0812">Transmembrane</keyword>
<dbReference type="InterPro" id="IPR035965">
    <property type="entry name" value="PAS-like_dom_sf"/>
</dbReference>
<evidence type="ECO:0000313" key="20">
    <source>
        <dbReference type="EMBL" id="MYL82059.1"/>
    </source>
</evidence>
<dbReference type="PROSITE" id="PS50885">
    <property type="entry name" value="HAMP"/>
    <property type="match status" value="1"/>
</dbReference>
<keyword evidence="12 16" id="KW-0472">Membrane</keyword>
<evidence type="ECO:0000259" key="17">
    <source>
        <dbReference type="PROSITE" id="PS50111"/>
    </source>
</evidence>
<evidence type="ECO:0000256" key="12">
    <source>
        <dbReference type="ARBA" id="ARBA00023136"/>
    </source>
</evidence>
<keyword evidence="10 16" id="KW-1133">Transmembrane helix</keyword>
<evidence type="ECO:0000256" key="13">
    <source>
        <dbReference type="ARBA" id="ARBA00023224"/>
    </source>
</evidence>